<dbReference type="RefSeq" id="WP_013942598.1">
    <property type="nucleotide sequence ID" value="NC_015713.1"/>
</dbReference>
<reference key="1">
    <citation type="journal article" date="2011" name="Mol. Biol. Evol.">
        <title>Unity in variety -- the pan-genome of the Chlamydiae.</title>
        <authorList>
            <person name="Collingro A."/>
            <person name="Tischler P."/>
            <person name="Weinmaier T."/>
            <person name="Penz T."/>
            <person name="Heinz E."/>
            <person name="Brunham R.C."/>
            <person name="Read T.D."/>
            <person name="Bavoil P.M."/>
            <person name="Sachse K."/>
            <person name="Kahane S."/>
            <person name="Friedman M.G."/>
            <person name="Rattei T."/>
            <person name="Myers G.S.A."/>
            <person name="Horn M."/>
        </authorList>
    </citation>
    <scope>NUCLEOTIDE SEQUENCE</scope>
    <source>
        <strain>Z</strain>
    </source>
</reference>
<dbReference type="PANTHER" id="PTHR34704:SF1">
    <property type="entry name" value="ATPASE"/>
    <property type="match status" value="1"/>
</dbReference>
<dbReference type="AlphaFoldDB" id="F8L4M1"/>
<dbReference type="InterPro" id="IPR004256">
    <property type="entry name" value="DUF234"/>
</dbReference>
<protein>
    <submittedName>
        <fullName evidence="3">ATPase</fullName>
    </submittedName>
</protein>
<dbReference type="STRING" id="331113.SNE_A02540"/>
<reference evidence="3 4" key="2">
    <citation type="journal article" date="2011" name="Mol. Biol. Evol.">
        <title>Unity in variety--the pan-genome of the Chlamydiae.</title>
        <authorList>
            <person name="Collingro A."/>
            <person name="Tischler P."/>
            <person name="Weinmaier T."/>
            <person name="Penz T."/>
            <person name="Heinz E."/>
            <person name="Brunham R.C."/>
            <person name="Read T.D."/>
            <person name="Bavoil P.M."/>
            <person name="Sachse K."/>
            <person name="Kahane S."/>
            <person name="Friedman M.G."/>
            <person name="Rattei T."/>
            <person name="Myers G.S."/>
            <person name="Horn M."/>
        </authorList>
    </citation>
    <scope>NUCLEOTIDE SEQUENCE [LARGE SCALE GENOMIC DNA]</scope>
    <source>
        <strain evidence="4">ATCC VR-1471 / Z</strain>
    </source>
</reference>
<dbReference type="eggNOG" id="COG1672">
    <property type="taxonomic scope" value="Bacteria"/>
</dbReference>
<sequence>MKERGEIVGRLEEKRILEKLYKSSKAEFLAIYGRRRVGKTYLVRNYFRNKGFFFEVTGTFNTSTKDQLENFHYEYSALFDGVDPQNTPKNWREAFKRLQNSISKMGGTEKIVLFFDELPWLATPHSGFLASLDYLWNRHLCEMPNILLIVSGSAASWMINKVINNTGGLYGRLSAHLRLLPFTLAETEMYLKTQNIDLPRKQICEIYMVTGGIPKYLSYLEEGLSSAQNIHSLCFTPQSPLLTEFHKLYHSLFKNAESHLNIIRVLAMKRRGMSRFELIKKAKLTNSGYTSLIIRELEESGFITTLPEIGKKTRETNYYLIDEYTLFYLNWIEPEKGSFLRGVEKEYWIKKYTSAAWKSWAGFSFESLCLKHISQIKYALHIGGVSTSSGYWKSNNQGKKEIEIDLVIDRADQCINLCEIKFCNEEYELTKAYAAELSRKKNLFQERTKTKKGLFLTMITPYKIKENIYTKSVVDHNVSVDALFSIEMR</sequence>
<feature type="domain" description="DUF234" evidence="2">
    <location>
        <begin position="330"/>
        <end position="426"/>
    </location>
</feature>
<dbReference type="Pfam" id="PF01637">
    <property type="entry name" value="ATPase_2"/>
    <property type="match status" value="1"/>
</dbReference>
<dbReference type="InterPro" id="IPR011579">
    <property type="entry name" value="ATPase_dom"/>
</dbReference>
<evidence type="ECO:0000259" key="1">
    <source>
        <dbReference type="Pfam" id="PF01637"/>
    </source>
</evidence>
<accession>F8L4M1</accession>
<keyword evidence="4" id="KW-1185">Reference proteome</keyword>
<dbReference type="HOGENOM" id="CLU_041137_2_0_0"/>
<dbReference type="Gene3D" id="3.40.50.300">
    <property type="entry name" value="P-loop containing nucleotide triphosphate hydrolases"/>
    <property type="match status" value="1"/>
</dbReference>
<dbReference type="GO" id="GO:0005524">
    <property type="term" value="F:ATP binding"/>
    <property type="evidence" value="ECO:0007669"/>
    <property type="project" value="InterPro"/>
</dbReference>
<dbReference type="Proteomes" id="UP000000496">
    <property type="component" value="Chromosome gsn.131"/>
</dbReference>
<gene>
    <name evidence="3" type="ordered locus">SNE_A02540</name>
</gene>
<feature type="domain" description="ATPase" evidence="1">
    <location>
        <begin position="10"/>
        <end position="220"/>
    </location>
</feature>
<dbReference type="OrthoDB" id="9813134at2"/>
<dbReference type="SUPFAM" id="SSF52540">
    <property type="entry name" value="P-loop containing nucleoside triphosphate hydrolases"/>
    <property type="match status" value="1"/>
</dbReference>
<dbReference type="EMBL" id="FR872582">
    <property type="protein sequence ID" value="CCB88131.1"/>
    <property type="molecule type" value="Genomic_DNA"/>
</dbReference>
<dbReference type="PANTHER" id="PTHR34704">
    <property type="entry name" value="ATPASE"/>
    <property type="match status" value="1"/>
</dbReference>
<organism evidence="3 4">
    <name type="scientific">Simkania negevensis (strain ATCC VR-1471 / DSM 27360 / Z)</name>
    <dbReference type="NCBI Taxonomy" id="331113"/>
    <lineage>
        <taxon>Bacteria</taxon>
        <taxon>Pseudomonadati</taxon>
        <taxon>Chlamydiota</taxon>
        <taxon>Chlamydiia</taxon>
        <taxon>Parachlamydiales</taxon>
        <taxon>Simkaniaceae</taxon>
        <taxon>Simkania</taxon>
    </lineage>
</organism>
<dbReference type="InterPro" id="IPR027417">
    <property type="entry name" value="P-loop_NTPase"/>
</dbReference>
<dbReference type="KEGG" id="sng:SNE_A02540"/>
<name>F8L4M1_SIMNZ</name>
<proteinExistence type="predicted"/>
<evidence type="ECO:0000259" key="2">
    <source>
        <dbReference type="Pfam" id="PF03008"/>
    </source>
</evidence>
<evidence type="ECO:0000313" key="4">
    <source>
        <dbReference type="Proteomes" id="UP000000496"/>
    </source>
</evidence>
<evidence type="ECO:0000313" key="3">
    <source>
        <dbReference type="EMBL" id="CCB88131.1"/>
    </source>
</evidence>
<dbReference type="Pfam" id="PF03008">
    <property type="entry name" value="DUF234"/>
    <property type="match status" value="1"/>
</dbReference>